<dbReference type="EMBL" id="JAHDYR010000017">
    <property type="protein sequence ID" value="KAG9394119.1"/>
    <property type="molecule type" value="Genomic_DNA"/>
</dbReference>
<proteinExistence type="predicted"/>
<evidence type="ECO:0000313" key="2">
    <source>
        <dbReference type="Proteomes" id="UP000717585"/>
    </source>
</evidence>
<keyword evidence="2" id="KW-1185">Reference proteome</keyword>
<sequence length="142" mass="14592">MSSASSSSSAIKDALIAAFRTSLTATASISGDIPSLLQCAYTRHFGEEMPSVHNAESTTASCSAPSLESLLATLSKIPPLEPTAQVLLDHARSILADGPPLSMNVELSPGDELPIAMHTLNQGAVWACLVGGGANPTSRTEC</sequence>
<name>A0A8J6DZU2_9EUKA</name>
<dbReference type="AlphaFoldDB" id="A0A8J6DZU2"/>
<dbReference type="Proteomes" id="UP000717585">
    <property type="component" value="Unassembled WGS sequence"/>
</dbReference>
<comment type="caution">
    <text evidence="1">The sequence shown here is derived from an EMBL/GenBank/DDBJ whole genome shotgun (WGS) entry which is preliminary data.</text>
</comment>
<accession>A0A8J6DZU2</accession>
<organism evidence="1 2">
    <name type="scientific">Carpediemonas membranifera</name>
    <dbReference type="NCBI Taxonomy" id="201153"/>
    <lineage>
        <taxon>Eukaryota</taxon>
        <taxon>Metamonada</taxon>
        <taxon>Carpediemonas-like organisms</taxon>
        <taxon>Carpediemonas</taxon>
    </lineage>
</organism>
<protein>
    <submittedName>
        <fullName evidence="1">Uncharacterized protein</fullName>
    </submittedName>
</protein>
<reference evidence="1" key="1">
    <citation type="submission" date="2021-05" db="EMBL/GenBank/DDBJ databases">
        <title>A free-living protist that lacks canonical eukaryotic 1 DNA replication and segregation systems.</title>
        <authorList>
            <person name="Salas-Leiva D.E."/>
            <person name="Tromer E.C."/>
            <person name="Curtis B.A."/>
            <person name="Jerlstrom-Hultqvist J."/>
            <person name="Kolisko M."/>
            <person name="Yi Z."/>
            <person name="Salas-Leiva J.S."/>
            <person name="Gallot-Lavallee L."/>
            <person name="Kops G.J.P.L."/>
            <person name="Archibald J.M."/>
            <person name="Simpson A.G.B."/>
            <person name="Roger A.J."/>
        </authorList>
    </citation>
    <scope>NUCLEOTIDE SEQUENCE</scope>
    <source>
        <strain evidence="1">BICM</strain>
    </source>
</reference>
<evidence type="ECO:0000313" key="1">
    <source>
        <dbReference type="EMBL" id="KAG9394119.1"/>
    </source>
</evidence>
<gene>
    <name evidence="1" type="ORF">J8273_4484</name>
</gene>